<feature type="binding site" evidence="12">
    <location>
        <position position="8"/>
    </location>
    <ligand>
        <name>Mg(2+)</name>
        <dbReference type="ChEBI" id="CHEBI:18420"/>
        <label>2</label>
    </ligand>
</feature>
<evidence type="ECO:0000256" key="9">
    <source>
        <dbReference type="ARBA" id="ARBA00023125"/>
    </source>
</evidence>
<evidence type="ECO:0000259" key="14">
    <source>
        <dbReference type="PROSITE" id="PS51749"/>
    </source>
</evidence>
<feature type="domain" description="HNH Cas9-type" evidence="14">
    <location>
        <begin position="515"/>
        <end position="672"/>
    </location>
</feature>
<comment type="cofactor">
    <cofactor evidence="1 12">
        <name>Mg(2+)</name>
        <dbReference type="ChEBI" id="CHEBI:18420"/>
    </cofactor>
</comment>
<dbReference type="HAMAP" id="MF_01480">
    <property type="entry name" value="Cas9"/>
    <property type="match status" value="1"/>
</dbReference>
<comment type="subunit">
    <text evidence="11 12">Monomer. Binds crRNA and tracrRNA.</text>
</comment>
<feature type="binding site" evidence="12">
    <location>
        <position position="514"/>
    </location>
    <ligand>
        <name>Mg(2+)</name>
        <dbReference type="ChEBI" id="CHEBI:18420"/>
        <label>2</label>
    </ligand>
</feature>
<keyword evidence="2 12" id="KW-0540">Nuclease</keyword>
<evidence type="ECO:0000256" key="5">
    <source>
        <dbReference type="ARBA" id="ARBA00022801"/>
    </source>
</evidence>
<evidence type="ECO:0000256" key="2">
    <source>
        <dbReference type="ARBA" id="ARBA00022722"/>
    </source>
</evidence>
<comment type="caution">
    <text evidence="15">The sequence shown here is derived from an EMBL/GenBank/DDBJ whole genome shotgun (WGS) entry which is preliminary data.</text>
</comment>
<evidence type="ECO:0000256" key="1">
    <source>
        <dbReference type="ARBA" id="ARBA00001946"/>
    </source>
</evidence>
<evidence type="ECO:0000256" key="10">
    <source>
        <dbReference type="ARBA" id="ARBA00023211"/>
    </source>
</evidence>
<dbReference type="RefSeq" id="WP_380796144.1">
    <property type="nucleotide sequence ID" value="NZ_JBHRVU010000004.1"/>
</dbReference>
<feature type="binding site" evidence="12">
    <location>
        <position position="742"/>
    </location>
    <ligand>
        <name>Mg(2+)</name>
        <dbReference type="ChEBI" id="CHEBI:18420"/>
        <label>2</label>
    </ligand>
</feature>
<keyword evidence="10" id="KW-0464">Manganese</keyword>
<dbReference type="EMBL" id="JBHRVU010000004">
    <property type="protein sequence ID" value="MFC3442117.1"/>
    <property type="molecule type" value="Genomic_DNA"/>
</dbReference>
<evidence type="ECO:0000313" key="16">
    <source>
        <dbReference type="Proteomes" id="UP001595681"/>
    </source>
</evidence>
<dbReference type="GO" id="GO:0004519">
    <property type="term" value="F:endonuclease activity"/>
    <property type="evidence" value="ECO:0007669"/>
    <property type="project" value="UniProtKB-KW"/>
</dbReference>
<dbReference type="Gene3D" id="3.30.420.10">
    <property type="entry name" value="Ribonuclease H-like superfamily/Ribonuclease H"/>
    <property type="match status" value="3"/>
</dbReference>
<gene>
    <name evidence="12 15" type="primary">cas9</name>
    <name evidence="15" type="synonym">csn1</name>
    <name evidence="15" type="ORF">ACFOKF_13145</name>
</gene>
<feature type="binding site" evidence="12">
    <location>
        <position position="514"/>
    </location>
    <ligand>
        <name>Mg(2+)</name>
        <dbReference type="ChEBI" id="CHEBI:18420"/>
        <label>1</label>
    </ligand>
</feature>
<protein>
    <recommendedName>
        <fullName evidence="12">CRISPR-associated endonuclease Cas9</fullName>
        <ecNumber evidence="12">3.1.-.-</ecNumber>
    </recommendedName>
</protein>
<accession>A0ABV7NH19</accession>
<keyword evidence="5 12" id="KW-0378">Hydrolase</keyword>
<feature type="binding site" evidence="12">
    <location>
        <position position="8"/>
    </location>
    <ligand>
        <name>Mg(2+)</name>
        <dbReference type="ChEBI" id="CHEBI:18420"/>
        <label>1</label>
    </ligand>
</feature>
<dbReference type="Pfam" id="PF18541">
    <property type="entry name" value="RuvC_III"/>
    <property type="match status" value="1"/>
</dbReference>
<evidence type="ECO:0000256" key="8">
    <source>
        <dbReference type="ARBA" id="ARBA00023118"/>
    </source>
</evidence>
<evidence type="ECO:0000256" key="3">
    <source>
        <dbReference type="ARBA" id="ARBA00022723"/>
    </source>
</evidence>
<keyword evidence="16" id="KW-1185">Reference proteome</keyword>
<keyword evidence="9 12" id="KW-0238">DNA-binding</keyword>
<evidence type="ECO:0000313" key="15">
    <source>
        <dbReference type="EMBL" id="MFC3442117.1"/>
    </source>
</evidence>
<keyword evidence="6 12" id="KW-0460">Magnesium</keyword>
<dbReference type="InterPro" id="IPR033114">
    <property type="entry name" value="HNH_CAS9"/>
</dbReference>
<dbReference type="InterPro" id="IPR036397">
    <property type="entry name" value="RNaseH_sf"/>
</dbReference>
<comment type="function">
    <text evidence="12">CRISPR (clustered regularly interspaced short palindromic repeat) is an adaptive immune system that provides protection against mobile genetic elements (viruses, transposable elements and conjugative plasmids). CRISPR clusters contain spacers, sequences complementary to antecedent mobile elements, and target invading nucleic acids. CRISPR clusters are transcribed and processed into CRISPR RNA (crRNA). In type II CRISPR systems correct processing of pre-crRNA requires a trans-encoded small RNA (tracrRNA), endogenous ribonuclease 3 (rnc) and this protein. The tracrRNA serves as a guide for ribonuclease 3-aided processing of pre-crRNA. Subsequently Cas9/crRNA/tracrRNA endonucleolytically cleaves linear or circular dsDNA target complementary to the spacer; Cas9 is inactive in the absence of the 2 guide RNAs (gRNA). Cas9 recognizes the protospacer adjacent motif (PAM) in the CRISPR repeat sequences to help distinguish self versus nonself, as targets within the bacterial CRISPR locus do not have PAMs. PAM recognition is also required for catalytic activity.</text>
</comment>
<feature type="active site" description="For RuvC-like nuclease domain" evidence="12">
    <location>
        <position position="8"/>
    </location>
</feature>
<dbReference type="NCBIfam" id="TIGR01865">
    <property type="entry name" value="cas_Csn1"/>
    <property type="match status" value="1"/>
</dbReference>
<feature type="binding site" evidence="12">
    <location>
        <position position="510"/>
    </location>
    <ligand>
        <name>Mg(2+)</name>
        <dbReference type="ChEBI" id="CHEBI:18420"/>
        <label>1</label>
    </ligand>
</feature>
<dbReference type="PROSITE" id="PS51749">
    <property type="entry name" value="HNH_CAS9"/>
    <property type="match status" value="1"/>
</dbReference>
<evidence type="ECO:0000256" key="11">
    <source>
        <dbReference type="ARBA" id="ARBA00046380"/>
    </source>
</evidence>
<sequence length="1067" mass="121217">MLTTLGLDVGSSSIGWMLVKGDRIIDIGVRIFSDGRDPQSGASLAVDRRTARAMRRRRDRYVRRRSVFLEQLIHFGLMPADADEAKLMAAHDPYDLRARALNEALTPHEVGRALFHLNQRRGFLSNRKAERRSKDNEDGKIKQGEDALDQAMLDAGAETVGAFIFMRQSELDENGKPAPKGARVRMDSDSQNYSFYPQRRHIDWEFGRIWEEQARHHPAILTEEARAALHRILFYQRPLKVPEVGVCTFVQSERRLPKAHPLFQERRLYEEVNQLEITSAGEESRKLTIDQRDKLILILRDKKDVSFKTLGGSKGLNLQPGESFNKASETRTHLRGDEVHAAMADKKRIGDRWAHIPADRQWAIVERLMEEEDPDALHAFLTGECGLDEAEAAATAKAALPDGHGRLGETATRRILEELKRAVITYDVAVRRAGWHHSDDRTGEVLDRLPYYGELLTRDIPPGTQRADDPPEVRWGKITNPTVHIGLGQLQKLVNAIIAVHGRPDRIVVELARELKLNEKDKEEHNRRIRKDTAEAIARGQKLEAEGFADTGANRALLKLWEQLSSNPLDRRCPYCAEPIGIRQLFSEADVDHIIPYSRCLDDSQSNKVVAHRHCNRAKGNRTPFEKWGHDAERWDKIATQAARLHKSKQWRFGPDAIARVEKDGGFLARQLTDTQYLSRLAGKYLRSLYPTKEEGSVYVIPGRMTAMLRRLWGLNSLLRDHNYVDNAHSNAPKNRLDHRHHAIDAAVVAVTSRSLMQRIARTAGLAEDRDLDRLFDGLEQPWEGFREALGEALERTIVSHKADHGRKGRPARGRDVTSGQLHNETAYGLTGDDNRKGDALVVYRIRLDNLQPKDLTDPERMTDHHLQAALYRATQGLSGAAFLKALTDFRKAPGQWQGIKRVRVRKPLSVIPIRDASGRAYKGYQGDSNAVFNVWRMPDGKWITHWKDRDGVARSGIISTFDYHQKDFVEHRPHPAAKKILSLRQNDLIAIERDGGARQIMRVQKYGQNGQIFLIAHNEAGKMADRDKSPDDPFKFYGPRASSLQKMKARQVRIDPLGRIFDPGPR</sequence>
<keyword evidence="8 12" id="KW-0051">Antiviral defense</keyword>
<dbReference type="InterPro" id="IPR003615">
    <property type="entry name" value="HNH_nuc"/>
</dbReference>
<feature type="compositionally biased region" description="Basic and acidic residues" evidence="13">
    <location>
        <begin position="132"/>
        <end position="144"/>
    </location>
</feature>
<keyword evidence="4 12" id="KW-0255">Endonuclease</keyword>
<evidence type="ECO:0000256" key="6">
    <source>
        <dbReference type="ARBA" id="ARBA00022842"/>
    </source>
</evidence>
<name>A0ABV7NH19_9SPHN</name>
<proteinExistence type="inferred from homology"/>
<keyword evidence="3 12" id="KW-0479">Metal-binding</keyword>
<dbReference type="SMART" id="SM00507">
    <property type="entry name" value="HNHc"/>
    <property type="match status" value="1"/>
</dbReference>
<organism evidence="15 16">
    <name type="scientific">Sphingobium rhizovicinum</name>
    <dbReference type="NCBI Taxonomy" id="432308"/>
    <lineage>
        <taxon>Bacteria</taxon>
        <taxon>Pseudomonadati</taxon>
        <taxon>Pseudomonadota</taxon>
        <taxon>Alphaproteobacteria</taxon>
        <taxon>Sphingomonadales</taxon>
        <taxon>Sphingomonadaceae</taxon>
        <taxon>Sphingobium</taxon>
    </lineage>
</organism>
<keyword evidence="7 12" id="KW-0694">RNA-binding</keyword>
<dbReference type="InterPro" id="IPR028629">
    <property type="entry name" value="Cas9"/>
</dbReference>
<evidence type="ECO:0000256" key="13">
    <source>
        <dbReference type="SAM" id="MobiDB-lite"/>
    </source>
</evidence>
<feature type="region of interest" description="Disordered" evidence="13">
    <location>
        <begin position="802"/>
        <end position="831"/>
    </location>
</feature>
<dbReference type="Pfam" id="PF13395">
    <property type="entry name" value="HNH_4"/>
    <property type="match status" value="1"/>
</dbReference>
<feature type="region of interest" description="Disordered" evidence="13">
    <location>
        <begin position="125"/>
        <end position="144"/>
    </location>
</feature>
<feature type="active site" description="Proton acceptor for HNH nuclease domain" evidence="12">
    <location>
        <position position="593"/>
    </location>
</feature>
<dbReference type="EC" id="3.1.-.-" evidence="12"/>
<comment type="domain">
    <text evidence="12">Has 2 endonuclease domains. The discontinuous RuvC-like domain cleaves the target DNA noncomplementary to crRNA while the HNH nuclease domain cleaves the target DNA complementary to crRNA.</text>
</comment>
<evidence type="ECO:0000256" key="7">
    <source>
        <dbReference type="ARBA" id="ARBA00022884"/>
    </source>
</evidence>
<dbReference type="InterPro" id="IPR041383">
    <property type="entry name" value="RuvC_III"/>
</dbReference>
<evidence type="ECO:0000256" key="12">
    <source>
        <dbReference type="HAMAP-Rule" id="MF_01480"/>
    </source>
</evidence>
<dbReference type="Proteomes" id="UP001595681">
    <property type="component" value="Unassembled WGS sequence"/>
</dbReference>
<reference evidence="16" key="1">
    <citation type="journal article" date="2019" name="Int. J. Syst. Evol. Microbiol.">
        <title>The Global Catalogue of Microorganisms (GCM) 10K type strain sequencing project: providing services to taxonomists for standard genome sequencing and annotation.</title>
        <authorList>
            <consortium name="The Broad Institute Genomics Platform"/>
            <consortium name="The Broad Institute Genome Sequencing Center for Infectious Disease"/>
            <person name="Wu L."/>
            <person name="Ma J."/>
        </authorList>
    </citation>
    <scope>NUCLEOTIDE SEQUENCE [LARGE SCALE GENOMIC DNA]</scope>
    <source>
        <strain evidence="16">CCM 7491</strain>
    </source>
</reference>
<comment type="similarity">
    <text evidence="12">Belongs to the CRISPR-associated Cas9 family.</text>
</comment>
<evidence type="ECO:0000256" key="4">
    <source>
        <dbReference type="ARBA" id="ARBA00022759"/>
    </source>
</evidence>